<dbReference type="AlphaFoldDB" id="A0A9P5E2S1"/>
<comment type="caution">
    <text evidence="2">The sequence shown here is derived from an EMBL/GenBank/DDBJ whole genome shotgun (WGS) entry which is preliminary data.</text>
</comment>
<evidence type="ECO:0000256" key="1">
    <source>
        <dbReference type="SAM" id="MobiDB-lite"/>
    </source>
</evidence>
<evidence type="ECO:0000313" key="3">
    <source>
        <dbReference type="Proteomes" id="UP000730481"/>
    </source>
</evidence>
<name>A0A9P5E2S1_9HYPO</name>
<reference evidence="2" key="2">
    <citation type="submission" date="2020-02" db="EMBL/GenBank/DDBJ databases">
        <title>Identification and distribution of gene clusters putatively required for synthesis of sphingolipid metabolism inhibitors in phylogenetically diverse species of the filamentous fungus Fusarium.</title>
        <authorList>
            <person name="Kim H.-S."/>
            <person name="Busman M."/>
            <person name="Brown D.W."/>
            <person name="Divon H."/>
            <person name="Uhlig S."/>
            <person name="Proctor R.H."/>
        </authorList>
    </citation>
    <scope>NUCLEOTIDE SEQUENCE</scope>
    <source>
        <strain evidence="2">NRRL 25174</strain>
    </source>
</reference>
<gene>
    <name evidence="2" type="ORF">FBEOM_2764</name>
</gene>
<accession>A0A9P5E2S1</accession>
<feature type="region of interest" description="Disordered" evidence="1">
    <location>
        <begin position="318"/>
        <end position="337"/>
    </location>
</feature>
<organism evidence="2 3">
    <name type="scientific">Fusarium beomiforme</name>
    <dbReference type="NCBI Taxonomy" id="44412"/>
    <lineage>
        <taxon>Eukaryota</taxon>
        <taxon>Fungi</taxon>
        <taxon>Dikarya</taxon>
        <taxon>Ascomycota</taxon>
        <taxon>Pezizomycotina</taxon>
        <taxon>Sordariomycetes</taxon>
        <taxon>Hypocreomycetidae</taxon>
        <taxon>Hypocreales</taxon>
        <taxon>Nectriaceae</taxon>
        <taxon>Fusarium</taxon>
        <taxon>Fusarium burgessii species complex</taxon>
    </lineage>
</organism>
<keyword evidence="3" id="KW-1185">Reference proteome</keyword>
<dbReference type="EMBL" id="PVQB02000098">
    <property type="protein sequence ID" value="KAF4343288.1"/>
    <property type="molecule type" value="Genomic_DNA"/>
</dbReference>
<proteinExistence type="predicted"/>
<protein>
    <submittedName>
        <fullName evidence="2">Uncharacterized protein</fullName>
    </submittedName>
</protein>
<evidence type="ECO:0000313" key="2">
    <source>
        <dbReference type="EMBL" id="KAF4343288.1"/>
    </source>
</evidence>
<dbReference type="Proteomes" id="UP000730481">
    <property type="component" value="Unassembled WGS sequence"/>
</dbReference>
<dbReference type="OrthoDB" id="3832628at2759"/>
<feature type="compositionally biased region" description="Basic and acidic residues" evidence="1">
    <location>
        <begin position="318"/>
        <end position="329"/>
    </location>
</feature>
<sequence>MTSSKRRLSTGGTPPRKVLVQKTGHGIFNDHRGRPYNVVTDRAGPNEAIVKLGIQLYCLGKPEFDPHDMGYALLNSDAVMDWGNARNHWPRVDVYTGFDSVDECIEHHRREKAFRNRAVEKMKEDAVAGFTEAGAKEKIATEIQGKEPLPHIVPSWCESAKFVEDRWSIGDRYKSWIFVIPAERSSWEEVIENGLLQVKFDLDFSPAMFFSESPMFGHTPLGKNGWVFVEKTGVDTLKPVEILHLCAREERGASENTPGSDKTLFDAWMEATLQLRDCTYKPKGCQSCRANEPHDLCEQEMDEHYNDEDGQCIACRREEGEQKQQKSQEEVADGDDE</sequence>
<reference evidence="2" key="1">
    <citation type="journal article" date="2017" name="Mycologia">
        <title>Fusarium algeriense, sp. nov., a novel toxigenic crown rot pathogen of durum wheat from Algeria is nested in the Fusarium burgessii species complex.</title>
        <authorList>
            <person name="Laraba I."/>
            <person name="Keddad A."/>
            <person name="Boureghda H."/>
            <person name="Abdallah N."/>
            <person name="Vaughan M.M."/>
            <person name="Proctor R.H."/>
            <person name="Busman M."/>
            <person name="O'Donnell K."/>
        </authorList>
    </citation>
    <scope>NUCLEOTIDE SEQUENCE</scope>
    <source>
        <strain evidence="2">NRRL 25174</strain>
    </source>
</reference>